<dbReference type="InterPro" id="IPR006631">
    <property type="entry name" value="DM4_12"/>
</dbReference>
<dbReference type="OrthoDB" id="6340174at2759"/>
<proteinExistence type="predicted"/>
<feature type="chain" id="PRO_5031041450" evidence="1">
    <location>
        <begin position="20"/>
        <end position="260"/>
    </location>
</feature>
<dbReference type="Pfam" id="PF07841">
    <property type="entry name" value="DM4_12"/>
    <property type="match status" value="1"/>
</dbReference>
<evidence type="ECO:0000313" key="2">
    <source>
        <dbReference type="EMBL" id="CAD7087077.1"/>
    </source>
</evidence>
<gene>
    <name evidence="2" type="ORF">HERILL_LOCUS9803</name>
</gene>
<keyword evidence="1" id="KW-0732">Signal</keyword>
<keyword evidence="3" id="KW-1185">Reference proteome</keyword>
<reference evidence="2 3" key="1">
    <citation type="submission" date="2020-11" db="EMBL/GenBank/DDBJ databases">
        <authorList>
            <person name="Wallbank WR R."/>
            <person name="Pardo Diaz C."/>
            <person name="Kozak K."/>
            <person name="Martin S."/>
            <person name="Jiggins C."/>
            <person name="Moest M."/>
            <person name="Warren A I."/>
            <person name="Generalovic N T."/>
            <person name="Byers J.R.P. K."/>
            <person name="Montejo-Kovacevich G."/>
            <person name="Yen C E."/>
        </authorList>
    </citation>
    <scope>NUCLEOTIDE SEQUENCE [LARGE SCALE GENOMIC DNA]</scope>
</reference>
<name>A0A7R8YVQ6_HERIL</name>
<feature type="signal peptide" evidence="1">
    <location>
        <begin position="1"/>
        <end position="19"/>
    </location>
</feature>
<evidence type="ECO:0000313" key="3">
    <source>
        <dbReference type="Proteomes" id="UP000594454"/>
    </source>
</evidence>
<evidence type="ECO:0000256" key="1">
    <source>
        <dbReference type="SAM" id="SignalP"/>
    </source>
</evidence>
<sequence>MNRLKGIVILICAISEARTEYVESVKFNTGLLFPDTTTVGILVAPVVPLDLDQQSVFLSFGFEEYYLLPYENYHWFPPESERSDDNKTKRSKPQIWNQHFANAIYASLLTRKRLYNIIEKKLNIFGIDGKACLLRTICEMNATPMGENNGVFGDMLQIILVLSIKNSLYHFMNFSSEDTIFIWNKIRVQRIRTVITIFTLENELLPQTIQVMDRPTTSNNDELGDEYYKAEFDGHSQNCDSYCEDCPINLLDIFSKEFYL</sequence>
<protein>
    <submittedName>
        <fullName evidence="2">Uncharacterized protein</fullName>
    </submittedName>
</protein>
<dbReference type="Proteomes" id="UP000594454">
    <property type="component" value="Chromosome 4"/>
</dbReference>
<accession>A0A7R8YVQ6</accession>
<dbReference type="PANTHER" id="PTHR21398">
    <property type="entry name" value="AGAP007094-PA"/>
    <property type="match status" value="1"/>
</dbReference>
<dbReference type="SMART" id="SM00718">
    <property type="entry name" value="DM4_12"/>
    <property type="match status" value="1"/>
</dbReference>
<organism evidence="2 3">
    <name type="scientific">Hermetia illucens</name>
    <name type="common">Black soldier fly</name>
    <dbReference type="NCBI Taxonomy" id="343691"/>
    <lineage>
        <taxon>Eukaryota</taxon>
        <taxon>Metazoa</taxon>
        <taxon>Ecdysozoa</taxon>
        <taxon>Arthropoda</taxon>
        <taxon>Hexapoda</taxon>
        <taxon>Insecta</taxon>
        <taxon>Pterygota</taxon>
        <taxon>Neoptera</taxon>
        <taxon>Endopterygota</taxon>
        <taxon>Diptera</taxon>
        <taxon>Brachycera</taxon>
        <taxon>Stratiomyomorpha</taxon>
        <taxon>Stratiomyidae</taxon>
        <taxon>Hermetiinae</taxon>
        <taxon>Hermetia</taxon>
    </lineage>
</organism>
<dbReference type="PANTHER" id="PTHR21398:SF22">
    <property type="entry name" value="IP12060P-RELATED"/>
    <property type="match status" value="1"/>
</dbReference>
<dbReference type="InParanoid" id="A0A7R8YVQ6"/>
<dbReference type="EMBL" id="LR899012">
    <property type="protein sequence ID" value="CAD7087077.1"/>
    <property type="molecule type" value="Genomic_DNA"/>
</dbReference>
<dbReference type="AlphaFoldDB" id="A0A7R8YVQ6"/>